<keyword evidence="2" id="KW-1185">Reference proteome</keyword>
<proteinExistence type="predicted"/>
<evidence type="ECO:0000313" key="2">
    <source>
        <dbReference type="Proteomes" id="UP000593574"/>
    </source>
</evidence>
<reference evidence="1 2" key="1">
    <citation type="journal article" date="2019" name="Genome Biol. Evol.">
        <title>Insights into the evolution of the New World diploid cottons (Gossypium, subgenus Houzingenia) based on genome sequencing.</title>
        <authorList>
            <person name="Grover C.E."/>
            <person name="Arick M.A. 2nd"/>
            <person name="Thrash A."/>
            <person name="Conover J.L."/>
            <person name="Sanders W.S."/>
            <person name="Peterson D.G."/>
            <person name="Frelichowski J.E."/>
            <person name="Scheffler J.A."/>
            <person name="Scheffler B.E."/>
            <person name="Wendel J.F."/>
        </authorList>
    </citation>
    <scope>NUCLEOTIDE SEQUENCE [LARGE SCALE GENOMIC DNA]</scope>
    <source>
        <strain evidence="1">4</strain>
        <tissue evidence="1">Leaf</tissue>
    </source>
</reference>
<feature type="non-terminal residue" evidence="1">
    <location>
        <position position="31"/>
    </location>
</feature>
<protein>
    <submittedName>
        <fullName evidence="1">Uncharacterized protein</fullName>
    </submittedName>
</protein>
<dbReference type="AlphaFoldDB" id="A0A7J9AF97"/>
<gene>
    <name evidence="1" type="ORF">Golax_009635</name>
</gene>
<dbReference type="Proteomes" id="UP000593574">
    <property type="component" value="Unassembled WGS sequence"/>
</dbReference>
<sequence length="31" mass="3374">MEDFTQTRVSTLAVKDNLLVAGGFQGEVICM</sequence>
<accession>A0A7J9AF97</accession>
<comment type="caution">
    <text evidence="1">The sequence shown here is derived from an EMBL/GenBank/DDBJ whole genome shotgun (WGS) entry which is preliminary data.</text>
</comment>
<dbReference type="EMBL" id="JABEZV010000009">
    <property type="protein sequence ID" value="MBA0722159.1"/>
    <property type="molecule type" value="Genomic_DNA"/>
</dbReference>
<name>A0A7J9AF97_9ROSI</name>
<evidence type="ECO:0000313" key="1">
    <source>
        <dbReference type="EMBL" id="MBA0722159.1"/>
    </source>
</evidence>
<organism evidence="1 2">
    <name type="scientific">Gossypium laxum</name>
    <dbReference type="NCBI Taxonomy" id="34288"/>
    <lineage>
        <taxon>Eukaryota</taxon>
        <taxon>Viridiplantae</taxon>
        <taxon>Streptophyta</taxon>
        <taxon>Embryophyta</taxon>
        <taxon>Tracheophyta</taxon>
        <taxon>Spermatophyta</taxon>
        <taxon>Magnoliopsida</taxon>
        <taxon>eudicotyledons</taxon>
        <taxon>Gunneridae</taxon>
        <taxon>Pentapetalae</taxon>
        <taxon>rosids</taxon>
        <taxon>malvids</taxon>
        <taxon>Malvales</taxon>
        <taxon>Malvaceae</taxon>
        <taxon>Malvoideae</taxon>
        <taxon>Gossypium</taxon>
    </lineage>
</organism>